<evidence type="ECO:0000313" key="2">
    <source>
        <dbReference type="Proteomes" id="UP000292781"/>
    </source>
</evidence>
<comment type="caution">
    <text evidence="1">The sequence shown here is derived from an EMBL/GenBank/DDBJ whole genome shotgun (WGS) entry which is preliminary data.</text>
</comment>
<organism evidence="1 2">
    <name type="scientific">Siculibacillus lacustris</name>
    <dbReference type="NCBI Taxonomy" id="1549641"/>
    <lineage>
        <taxon>Bacteria</taxon>
        <taxon>Pseudomonadati</taxon>
        <taxon>Pseudomonadota</taxon>
        <taxon>Alphaproteobacteria</taxon>
        <taxon>Hyphomicrobiales</taxon>
        <taxon>Ancalomicrobiaceae</taxon>
        <taxon>Siculibacillus</taxon>
    </lineage>
</organism>
<evidence type="ECO:0000313" key="1">
    <source>
        <dbReference type="EMBL" id="TBW34386.1"/>
    </source>
</evidence>
<proteinExistence type="predicted"/>
<dbReference type="AlphaFoldDB" id="A0A4Q9VH15"/>
<dbReference type="RefSeq" id="WP_131311071.1">
    <property type="nucleotide sequence ID" value="NZ_SJFN01000034.1"/>
</dbReference>
<dbReference type="EMBL" id="SJFN01000034">
    <property type="protein sequence ID" value="TBW34386.1"/>
    <property type="molecule type" value="Genomic_DNA"/>
</dbReference>
<keyword evidence="2" id="KW-1185">Reference proteome</keyword>
<dbReference type="OrthoDB" id="9804139at2"/>
<reference evidence="1 2" key="1">
    <citation type="submission" date="2019-02" db="EMBL/GenBank/DDBJ databases">
        <title>Siculibacillus lacustris gen. nov., sp. nov., a new rosette-forming bacterium isolated from a freshwater crater lake (Lake St. Ana, Romania).</title>
        <authorList>
            <person name="Felfoldi T."/>
            <person name="Marton Z."/>
            <person name="Szabo A."/>
            <person name="Mentes A."/>
            <person name="Boka K."/>
            <person name="Marialigeti K."/>
            <person name="Mathe I."/>
            <person name="Koncz M."/>
            <person name="Schumann P."/>
            <person name="Toth E."/>
        </authorList>
    </citation>
    <scope>NUCLEOTIDE SEQUENCE [LARGE SCALE GENOMIC DNA]</scope>
    <source>
        <strain evidence="1 2">SA-279</strain>
    </source>
</reference>
<dbReference type="Proteomes" id="UP000292781">
    <property type="component" value="Unassembled WGS sequence"/>
</dbReference>
<gene>
    <name evidence="1" type="ORF">EYW49_18275</name>
</gene>
<accession>A0A4Q9VH15</accession>
<sequence>MPQALIFTAVGLVAVATWRFFRREMDRVAATLAEVRAPTELGNGPRLVRGPDGIYRPDLTGR</sequence>
<name>A0A4Q9VH15_9HYPH</name>
<protein>
    <submittedName>
        <fullName evidence="1">Uncharacterized protein</fullName>
    </submittedName>
</protein>